<evidence type="ECO:0008006" key="3">
    <source>
        <dbReference type="Google" id="ProtNLM"/>
    </source>
</evidence>
<protein>
    <recommendedName>
        <fullName evidence="3">Phage tail protein</fullName>
    </recommendedName>
</protein>
<sequence>MTTYQAWIVDKAPIFSRLPECYKDNLVTGYLTAFWDELLIATKTKVDDIPRQLNPLTCDANWLDFLAPLCGFTGVYWDKNWQDKHKRSLLNYSYTKIWSNKGSREALSTVLFCFEIPHEIAGRGDFIFGQSKLGEDPLGKSGWEYTVYLKTIYRDTPQVELVKKLIKLFGPCWCKANINFDDSVIKDYLILDDSQLIVYTLL</sequence>
<gene>
    <name evidence="1" type="ORF">H6G24_14115</name>
</gene>
<dbReference type="EMBL" id="JACJQH010000019">
    <property type="protein sequence ID" value="MBD2196622.1"/>
    <property type="molecule type" value="Genomic_DNA"/>
</dbReference>
<dbReference type="InterPro" id="IPR006521">
    <property type="entry name" value="Tail_protein_I"/>
</dbReference>
<dbReference type="Pfam" id="PF09684">
    <property type="entry name" value="Tail_P2_I"/>
    <property type="match status" value="1"/>
</dbReference>
<evidence type="ECO:0000313" key="2">
    <source>
        <dbReference type="Proteomes" id="UP000658514"/>
    </source>
</evidence>
<accession>A0ABR8A9J9</accession>
<dbReference type="RefSeq" id="WP_190548522.1">
    <property type="nucleotide sequence ID" value="NZ_CAWPNO010000050.1"/>
</dbReference>
<name>A0ABR8A9J9_9CYAN</name>
<evidence type="ECO:0000313" key="1">
    <source>
        <dbReference type="EMBL" id="MBD2196622.1"/>
    </source>
</evidence>
<keyword evidence="2" id="KW-1185">Reference proteome</keyword>
<organism evidence="1 2">
    <name type="scientific">Calothrix parietina FACHB-288</name>
    <dbReference type="NCBI Taxonomy" id="2692896"/>
    <lineage>
        <taxon>Bacteria</taxon>
        <taxon>Bacillati</taxon>
        <taxon>Cyanobacteriota</taxon>
        <taxon>Cyanophyceae</taxon>
        <taxon>Nostocales</taxon>
        <taxon>Calotrichaceae</taxon>
        <taxon>Calothrix</taxon>
    </lineage>
</organism>
<dbReference type="Proteomes" id="UP000658514">
    <property type="component" value="Unassembled WGS sequence"/>
</dbReference>
<reference evidence="1 2" key="1">
    <citation type="journal article" date="2020" name="ISME J.">
        <title>Comparative genomics reveals insights into cyanobacterial evolution and habitat adaptation.</title>
        <authorList>
            <person name="Chen M.Y."/>
            <person name="Teng W.K."/>
            <person name="Zhao L."/>
            <person name="Hu C.X."/>
            <person name="Zhou Y.K."/>
            <person name="Han B.P."/>
            <person name="Song L.R."/>
            <person name="Shu W.S."/>
        </authorList>
    </citation>
    <scope>NUCLEOTIDE SEQUENCE [LARGE SCALE GENOMIC DNA]</scope>
    <source>
        <strain evidence="1 2">FACHB-288</strain>
    </source>
</reference>
<comment type="caution">
    <text evidence="1">The sequence shown here is derived from an EMBL/GenBank/DDBJ whole genome shotgun (WGS) entry which is preliminary data.</text>
</comment>
<proteinExistence type="predicted"/>